<accession>A0A5M6CUJ5</accession>
<evidence type="ECO:0000313" key="3">
    <source>
        <dbReference type="Proteomes" id="UP000323632"/>
    </source>
</evidence>
<dbReference type="InterPro" id="IPR002223">
    <property type="entry name" value="Kunitz_BPTI"/>
</dbReference>
<evidence type="ECO:0000313" key="2">
    <source>
        <dbReference type="EMBL" id="KAA5536675.1"/>
    </source>
</evidence>
<proteinExistence type="predicted"/>
<feature type="domain" description="BPTI/Kunitz inhibitor" evidence="1">
    <location>
        <begin position="24"/>
        <end position="83"/>
    </location>
</feature>
<dbReference type="Proteomes" id="UP000323632">
    <property type="component" value="Unassembled WGS sequence"/>
</dbReference>
<sequence>MPAASLIKIFVFASSVILFSACDKECDASKAATCESYVPANEPCTTSFKRWFYDEGSNSCQLVEYTGCAQKGFETESDCQVCVCD</sequence>
<dbReference type="AlphaFoldDB" id="A0A5M6CUJ5"/>
<gene>
    <name evidence="2" type="ORF">F0919_03110</name>
</gene>
<name>A0A5M6CUJ5_9BACT</name>
<dbReference type="SUPFAM" id="SSF57362">
    <property type="entry name" value="BPTI-like"/>
    <property type="match status" value="1"/>
</dbReference>
<dbReference type="SMART" id="SM00131">
    <property type="entry name" value="KU"/>
    <property type="match status" value="1"/>
</dbReference>
<dbReference type="GO" id="GO:0004867">
    <property type="term" value="F:serine-type endopeptidase inhibitor activity"/>
    <property type="evidence" value="ECO:0007669"/>
    <property type="project" value="InterPro"/>
</dbReference>
<dbReference type="Pfam" id="PF00014">
    <property type="entry name" value="Kunitz_BPTI"/>
    <property type="match status" value="1"/>
</dbReference>
<evidence type="ECO:0000259" key="1">
    <source>
        <dbReference type="SMART" id="SM00131"/>
    </source>
</evidence>
<dbReference type="RefSeq" id="WP_150031251.1">
    <property type="nucleotide sequence ID" value="NZ_VWSH01000001.1"/>
</dbReference>
<dbReference type="CDD" id="cd00109">
    <property type="entry name" value="Kunitz-type"/>
    <property type="match status" value="1"/>
</dbReference>
<dbReference type="EMBL" id="VWSH01000001">
    <property type="protein sequence ID" value="KAA5536675.1"/>
    <property type="molecule type" value="Genomic_DNA"/>
</dbReference>
<keyword evidence="3" id="KW-1185">Reference proteome</keyword>
<reference evidence="2 3" key="1">
    <citation type="submission" date="2019-09" db="EMBL/GenBank/DDBJ databases">
        <title>Genome sequence and assembly of Taibaiella sp.</title>
        <authorList>
            <person name="Chhetri G."/>
        </authorList>
    </citation>
    <scope>NUCLEOTIDE SEQUENCE [LARGE SCALE GENOMIC DNA]</scope>
    <source>
        <strain evidence="2 3">KVB11</strain>
    </source>
</reference>
<protein>
    <recommendedName>
        <fullName evidence="1">BPTI/Kunitz inhibitor domain-containing protein</fullName>
    </recommendedName>
</protein>
<dbReference type="InterPro" id="IPR036880">
    <property type="entry name" value="Kunitz_BPTI_sf"/>
</dbReference>
<dbReference type="Gene3D" id="4.10.410.10">
    <property type="entry name" value="Pancreatic trypsin inhibitor Kunitz domain"/>
    <property type="match status" value="1"/>
</dbReference>
<comment type="caution">
    <text evidence="2">The sequence shown here is derived from an EMBL/GenBank/DDBJ whole genome shotgun (WGS) entry which is preliminary data.</text>
</comment>
<organism evidence="2 3">
    <name type="scientific">Taibaiella lutea</name>
    <dbReference type="NCBI Taxonomy" id="2608001"/>
    <lineage>
        <taxon>Bacteria</taxon>
        <taxon>Pseudomonadati</taxon>
        <taxon>Bacteroidota</taxon>
        <taxon>Chitinophagia</taxon>
        <taxon>Chitinophagales</taxon>
        <taxon>Chitinophagaceae</taxon>
        <taxon>Taibaiella</taxon>
    </lineage>
</organism>